<proteinExistence type="inferred from homology"/>
<dbReference type="Pfam" id="PF00067">
    <property type="entry name" value="p450"/>
    <property type="match status" value="1"/>
</dbReference>
<dbReference type="PANTHER" id="PTHR46696:SF1">
    <property type="entry name" value="CYTOCHROME P450 YJIB-RELATED"/>
    <property type="match status" value="1"/>
</dbReference>
<keyword evidence="6 7" id="KW-0503">Monooxygenase</keyword>
<evidence type="ECO:0000256" key="5">
    <source>
        <dbReference type="ARBA" id="ARBA00023004"/>
    </source>
</evidence>
<dbReference type="Proteomes" id="UP001611415">
    <property type="component" value="Unassembled WGS sequence"/>
</dbReference>
<organism evidence="8 9">
    <name type="scientific">Nocardia xishanensis</name>
    <dbReference type="NCBI Taxonomy" id="238964"/>
    <lineage>
        <taxon>Bacteria</taxon>
        <taxon>Bacillati</taxon>
        <taxon>Actinomycetota</taxon>
        <taxon>Actinomycetes</taxon>
        <taxon>Mycobacteriales</taxon>
        <taxon>Nocardiaceae</taxon>
        <taxon>Nocardia</taxon>
    </lineage>
</organism>
<protein>
    <submittedName>
        <fullName evidence="8">Cytochrome P450</fullName>
    </submittedName>
</protein>
<comment type="similarity">
    <text evidence="1 7">Belongs to the cytochrome P450 family.</text>
</comment>
<dbReference type="EMBL" id="JBIRYO010000020">
    <property type="protein sequence ID" value="MFI2476991.1"/>
    <property type="molecule type" value="Genomic_DNA"/>
</dbReference>
<comment type="caution">
    <text evidence="8">The sequence shown here is derived from an EMBL/GenBank/DDBJ whole genome shotgun (WGS) entry which is preliminary data.</text>
</comment>
<gene>
    <name evidence="8" type="ORF">ACH49W_26715</name>
</gene>
<evidence type="ECO:0000256" key="4">
    <source>
        <dbReference type="ARBA" id="ARBA00023002"/>
    </source>
</evidence>
<dbReference type="PROSITE" id="PS00086">
    <property type="entry name" value="CYTOCHROME_P450"/>
    <property type="match status" value="1"/>
</dbReference>
<keyword evidence="4 7" id="KW-0560">Oxidoreductase</keyword>
<dbReference type="PRINTS" id="PR00359">
    <property type="entry name" value="BP450"/>
</dbReference>
<keyword evidence="5 7" id="KW-0408">Iron</keyword>
<reference evidence="8 9" key="1">
    <citation type="submission" date="2024-10" db="EMBL/GenBank/DDBJ databases">
        <title>The Natural Products Discovery Center: Release of the First 8490 Sequenced Strains for Exploring Actinobacteria Biosynthetic Diversity.</title>
        <authorList>
            <person name="Kalkreuter E."/>
            <person name="Kautsar S.A."/>
            <person name="Yang D."/>
            <person name="Bader C.D."/>
            <person name="Teijaro C.N."/>
            <person name="Fluegel L."/>
            <person name="Davis C.M."/>
            <person name="Simpson J.R."/>
            <person name="Lauterbach L."/>
            <person name="Steele A.D."/>
            <person name="Gui C."/>
            <person name="Meng S."/>
            <person name="Li G."/>
            <person name="Viehrig K."/>
            <person name="Ye F."/>
            <person name="Su P."/>
            <person name="Kiefer A.F."/>
            <person name="Nichols A."/>
            <person name="Cepeda A.J."/>
            <person name="Yan W."/>
            <person name="Fan B."/>
            <person name="Jiang Y."/>
            <person name="Adhikari A."/>
            <person name="Zheng C.-J."/>
            <person name="Schuster L."/>
            <person name="Cowan T.M."/>
            <person name="Smanski M.J."/>
            <person name="Chevrette M.G."/>
            <person name="De Carvalho L.P.S."/>
            <person name="Shen B."/>
        </authorList>
    </citation>
    <scope>NUCLEOTIDE SEQUENCE [LARGE SCALE GENOMIC DNA]</scope>
    <source>
        <strain evidence="8 9">NPDC019275</strain>
    </source>
</reference>
<evidence type="ECO:0000256" key="6">
    <source>
        <dbReference type="ARBA" id="ARBA00023033"/>
    </source>
</evidence>
<evidence type="ECO:0000256" key="3">
    <source>
        <dbReference type="ARBA" id="ARBA00022723"/>
    </source>
</evidence>
<keyword evidence="9" id="KW-1185">Reference proteome</keyword>
<dbReference type="InterPro" id="IPR017972">
    <property type="entry name" value="Cyt_P450_CS"/>
</dbReference>
<name>A0ABW7X780_9NOCA</name>
<accession>A0ABW7X780</accession>
<dbReference type="RefSeq" id="WP_357409877.1">
    <property type="nucleotide sequence ID" value="NZ_JBEYCD010000017.1"/>
</dbReference>
<dbReference type="InterPro" id="IPR001128">
    <property type="entry name" value="Cyt_P450"/>
</dbReference>
<evidence type="ECO:0000313" key="8">
    <source>
        <dbReference type="EMBL" id="MFI2476991.1"/>
    </source>
</evidence>
<evidence type="ECO:0000256" key="2">
    <source>
        <dbReference type="ARBA" id="ARBA00022617"/>
    </source>
</evidence>
<evidence type="ECO:0000256" key="1">
    <source>
        <dbReference type="ARBA" id="ARBA00010617"/>
    </source>
</evidence>
<dbReference type="PANTHER" id="PTHR46696">
    <property type="entry name" value="P450, PUTATIVE (EUROFUNG)-RELATED"/>
    <property type="match status" value="1"/>
</dbReference>
<sequence length="415" mass="46708">MSLTYEQTGNVHIPDFSDPATFAREVPRAAFAEIQRRPGLHWVPTTIANKNGGYWAVTRFSDILAIEKDPATFSSTGGPAFPYTNLSPDHPSVDMIMCTDPPRHNYLRRAAAKGFGPRIVANFEPWVREVVTQAIDAVEGKSEFDYVEEFARTIPAYVIATVLGAPREDRAYLVELLTDFFDAAQHFEGLEEGQGTADRVIPLLGQLTEYAAKMQQVKLAHPGDDMFTELSRCVERGEIDQAEYLQWMFVMIAAGFETTHTTIGQSMRMYLEDPEIAALTDKAVAEGEVGRAVDEFLRVISPVYQMARTATRDLTFAGEQIRENDVMVLYYTAANRDPAVFSDPDRFDPWRPEKELLAFGSGIHRCIGAHLAKLELTILWEELRARGVRLELAGEPRRGWSNYINLLTELPVRRI</sequence>
<dbReference type="InterPro" id="IPR002397">
    <property type="entry name" value="Cyt_P450_B"/>
</dbReference>
<evidence type="ECO:0000256" key="7">
    <source>
        <dbReference type="RuleBase" id="RU000461"/>
    </source>
</evidence>
<keyword evidence="3 7" id="KW-0479">Metal-binding</keyword>
<dbReference type="InterPro" id="IPR036396">
    <property type="entry name" value="Cyt_P450_sf"/>
</dbReference>
<keyword evidence="2 7" id="KW-0349">Heme</keyword>
<dbReference type="SUPFAM" id="SSF48264">
    <property type="entry name" value="Cytochrome P450"/>
    <property type="match status" value="1"/>
</dbReference>
<dbReference type="Gene3D" id="1.10.630.10">
    <property type="entry name" value="Cytochrome P450"/>
    <property type="match status" value="1"/>
</dbReference>
<evidence type="ECO:0000313" key="9">
    <source>
        <dbReference type="Proteomes" id="UP001611415"/>
    </source>
</evidence>